<dbReference type="InterPro" id="IPR009057">
    <property type="entry name" value="Homeodomain-like_sf"/>
</dbReference>
<evidence type="ECO:0000256" key="3">
    <source>
        <dbReference type="ARBA" id="ARBA00023163"/>
    </source>
</evidence>
<evidence type="ECO:0000313" key="6">
    <source>
        <dbReference type="Proteomes" id="UP000585050"/>
    </source>
</evidence>
<organism evidence="5 6">
    <name type="scientific">Flammeovirga agarivorans</name>
    <dbReference type="NCBI Taxonomy" id="2726742"/>
    <lineage>
        <taxon>Bacteria</taxon>
        <taxon>Pseudomonadati</taxon>
        <taxon>Bacteroidota</taxon>
        <taxon>Cytophagia</taxon>
        <taxon>Cytophagales</taxon>
        <taxon>Flammeovirgaceae</taxon>
        <taxon>Flammeovirga</taxon>
    </lineage>
</organism>
<protein>
    <submittedName>
        <fullName evidence="5">AraC family transcriptional regulator</fullName>
    </submittedName>
</protein>
<dbReference type="EMBL" id="JABAIL010000011">
    <property type="protein sequence ID" value="NLR94360.1"/>
    <property type="molecule type" value="Genomic_DNA"/>
</dbReference>
<dbReference type="InterPro" id="IPR018060">
    <property type="entry name" value="HTH_AraC"/>
</dbReference>
<dbReference type="GO" id="GO:0043565">
    <property type="term" value="F:sequence-specific DNA binding"/>
    <property type="evidence" value="ECO:0007669"/>
    <property type="project" value="InterPro"/>
</dbReference>
<reference evidence="5 6" key="1">
    <citation type="submission" date="2020-04" db="EMBL/GenBank/DDBJ databases">
        <title>Flammeovirga sp. SR4, a novel species isolated from seawater.</title>
        <authorList>
            <person name="Wang X."/>
        </authorList>
    </citation>
    <scope>NUCLEOTIDE SEQUENCE [LARGE SCALE GENOMIC DNA]</scope>
    <source>
        <strain evidence="5 6">SR4</strain>
    </source>
</reference>
<dbReference type="GO" id="GO:0003700">
    <property type="term" value="F:DNA-binding transcription factor activity"/>
    <property type="evidence" value="ECO:0007669"/>
    <property type="project" value="InterPro"/>
</dbReference>
<dbReference type="SUPFAM" id="SSF46689">
    <property type="entry name" value="Homeodomain-like"/>
    <property type="match status" value="1"/>
</dbReference>
<dbReference type="InterPro" id="IPR037923">
    <property type="entry name" value="HTH-like"/>
</dbReference>
<keyword evidence="6" id="KW-1185">Reference proteome</keyword>
<keyword evidence="2" id="KW-0238">DNA-binding</keyword>
<dbReference type="PANTHER" id="PTHR43280">
    <property type="entry name" value="ARAC-FAMILY TRANSCRIPTIONAL REGULATOR"/>
    <property type="match status" value="1"/>
</dbReference>
<dbReference type="InterPro" id="IPR020449">
    <property type="entry name" value="Tscrpt_reg_AraC-type_HTH"/>
</dbReference>
<evidence type="ECO:0000256" key="1">
    <source>
        <dbReference type="ARBA" id="ARBA00023015"/>
    </source>
</evidence>
<dbReference type="RefSeq" id="WP_168885071.1">
    <property type="nucleotide sequence ID" value="NZ_JABAIL010000011.1"/>
</dbReference>
<dbReference type="Proteomes" id="UP000585050">
    <property type="component" value="Unassembled WGS sequence"/>
</dbReference>
<evidence type="ECO:0000256" key="2">
    <source>
        <dbReference type="ARBA" id="ARBA00023125"/>
    </source>
</evidence>
<dbReference type="PANTHER" id="PTHR43280:SF34">
    <property type="entry name" value="ARAC-FAMILY TRANSCRIPTIONAL REGULATOR"/>
    <property type="match status" value="1"/>
</dbReference>
<dbReference type="PRINTS" id="PR00032">
    <property type="entry name" value="HTHARAC"/>
</dbReference>
<feature type="domain" description="HTH araC/xylS-type" evidence="4">
    <location>
        <begin position="199"/>
        <end position="271"/>
    </location>
</feature>
<dbReference type="Pfam" id="PF02311">
    <property type="entry name" value="AraC_binding"/>
    <property type="match status" value="1"/>
</dbReference>
<dbReference type="AlphaFoldDB" id="A0A7X8SQ99"/>
<sequence length="276" mass="32280">MRKFLFETFALSSTDVFHLASTSINNHDDLNPHDHDYFEFFIVSDGEGIHKINNKELSIQKGEACFIRPHDVHTFKKTSKEELVITNLAIKADLLPFYKERYFTSPQLFYWNDEQIPLHVVFTDDELQSILGYLDQMVSKENNLLTLDTFVLHLFSLLKDYSIQDGHLPSWLNYSLKEFKSPQHLKTGINGFIELSQRSGDHVNRVVKKCMQKTLTELVNDERLLYTANQLAMTNAPIKSIYTNAGFENHSYFFRIFKKKYGITPQQYRSKNHKVI</sequence>
<name>A0A7X8SQ99_9BACT</name>
<keyword evidence="3" id="KW-0804">Transcription</keyword>
<dbReference type="PROSITE" id="PS01124">
    <property type="entry name" value="HTH_ARAC_FAMILY_2"/>
    <property type="match status" value="1"/>
</dbReference>
<dbReference type="InterPro" id="IPR003313">
    <property type="entry name" value="AraC-bd"/>
</dbReference>
<gene>
    <name evidence="5" type="ORF">HGP29_24360</name>
</gene>
<dbReference type="Gene3D" id="2.60.120.10">
    <property type="entry name" value="Jelly Rolls"/>
    <property type="match status" value="1"/>
</dbReference>
<comment type="caution">
    <text evidence="5">The sequence shown here is derived from an EMBL/GenBank/DDBJ whole genome shotgun (WGS) entry which is preliminary data.</text>
</comment>
<dbReference type="SUPFAM" id="SSF51215">
    <property type="entry name" value="Regulatory protein AraC"/>
    <property type="match status" value="1"/>
</dbReference>
<dbReference type="InterPro" id="IPR014710">
    <property type="entry name" value="RmlC-like_jellyroll"/>
</dbReference>
<dbReference type="SMART" id="SM00342">
    <property type="entry name" value="HTH_ARAC"/>
    <property type="match status" value="1"/>
</dbReference>
<keyword evidence="1" id="KW-0805">Transcription regulation</keyword>
<evidence type="ECO:0000313" key="5">
    <source>
        <dbReference type="EMBL" id="NLR94360.1"/>
    </source>
</evidence>
<dbReference type="Gene3D" id="1.10.10.60">
    <property type="entry name" value="Homeodomain-like"/>
    <property type="match status" value="1"/>
</dbReference>
<evidence type="ECO:0000259" key="4">
    <source>
        <dbReference type="PROSITE" id="PS01124"/>
    </source>
</evidence>
<dbReference type="Pfam" id="PF12833">
    <property type="entry name" value="HTH_18"/>
    <property type="match status" value="1"/>
</dbReference>
<proteinExistence type="predicted"/>
<accession>A0A7X8SQ99</accession>